<dbReference type="GO" id="GO:0005524">
    <property type="term" value="F:ATP binding"/>
    <property type="evidence" value="ECO:0007669"/>
    <property type="project" value="InterPro"/>
</dbReference>
<dbReference type="PROSITE" id="PS00108">
    <property type="entry name" value="PROTEIN_KINASE_ST"/>
    <property type="match status" value="1"/>
</dbReference>
<feature type="domain" description="Protein kinase" evidence="2">
    <location>
        <begin position="7"/>
        <end position="273"/>
    </location>
</feature>
<dbReference type="InterPro" id="IPR027417">
    <property type="entry name" value="P-loop_NTPase"/>
</dbReference>
<dbReference type="InterPro" id="IPR041664">
    <property type="entry name" value="AAA_16"/>
</dbReference>
<comment type="caution">
    <text evidence="4">The sequence shown here is derived from an EMBL/GenBank/DDBJ whole genome shotgun (WGS) entry which is preliminary data.</text>
</comment>
<accession>A0A150RKT9</accession>
<dbReference type="SUPFAM" id="SSF52091">
    <property type="entry name" value="SpoIIaa-like"/>
    <property type="match status" value="1"/>
</dbReference>
<evidence type="ECO:0000259" key="2">
    <source>
        <dbReference type="PROSITE" id="PS50011"/>
    </source>
</evidence>
<dbReference type="InterPro" id="IPR000719">
    <property type="entry name" value="Prot_kinase_dom"/>
</dbReference>
<dbReference type="CDD" id="cd07041">
    <property type="entry name" value="STAS_RsbR_RsbS_like"/>
    <property type="match status" value="1"/>
</dbReference>
<feature type="domain" description="STAS" evidence="3">
    <location>
        <begin position="1533"/>
        <end position="1644"/>
    </location>
</feature>
<dbReference type="SUPFAM" id="SSF56112">
    <property type="entry name" value="Protein kinase-like (PK-like)"/>
    <property type="match status" value="1"/>
</dbReference>
<dbReference type="SMART" id="SM00220">
    <property type="entry name" value="S_TKc"/>
    <property type="match status" value="1"/>
</dbReference>
<dbReference type="Pfam" id="PF13191">
    <property type="entry name" value="AAA_16"/>
    <property type="match status" value="1"/>
</dbReference>
<organism evidence="4 5">
    <name type="scientific">Sorangium cellulosum</name>
    <name type="common">Polyangium cellulosum</name>
    <dbReference type="NCBI Taxonomy" id="56"/>
    <lineage>
        <taxon>Bacteria</taxon>
        <taxon>Pseudomonadati</taxon>
        <taxon>Myxococcota</taxon>
        <taxon>Polyangia</taxon>
        <taxon>Polyangiales</taxon>
        <taxon>Polyangiaceae</taxon>
        <taxon>Sorangium</taxon>
    </lineage>
</organism>
<dbReference type="PANTHER" id="PTHR43642">
    <property type="entry name" value="HYBRID SIGNAL TRANSDUCTION HISTIDINE KINASE G"/>
    <property type="match status" value="1"/>
</dbReference>
<dbReference type="InterPro" id="IPR003018">
    <property type="entry name" value="GAF"/>
</dbReference>
<evidence type="ECO:0000313" key="4">
    <source>
        <dbReference type="EMBL" id="KYF80781.1"/>
    </source>
</evidence>
<dbReference type="CDD" id="cd14014">
    <property type="entry name" value="STKc_PknB_like"/>
    <property type="match status" value="1"/>
</dbReference>
<reference evidence="4 5" key="1">
    <citation type="submission" date="2014-02" db="EMBL/GenBank/DDBJ databases">
        <title>The small core and large imbalanced accessory genome model reveals a collaborative survival strategy of Sorangium cellulosum strains in nature.</title>
        <authorList>
            <person name="Han K."/>
            <person name="Peng R."/>
            <person name="Blom J."/>
            <person name="Li Y.-Z."/>
        </authorList>
    </citation>
    <scope>NUCLEOTIDE SEQUENCE [LARGE SCALE GENOMIC DNA]</scope>
    <source>
        <strain evidence="4 5">So0011-07</strain>
    </source>
</reference>
<keyword evidence="1" id="KW-0175">Coiled coil</keyword>
<dbReference type="Gene3D" id="3.30.450.40">
    <property type="match status" value="1"/>
</dbReference>
<dbReference type="PROSITE" id="PS50801">
    <property type="entry name" value="STAS"/>
    <property type="match status" value="1"/>
</dbReference>
<dbReference type="InterPro" id="IPR011009">
    <property type="entry name" value="Kinase-like_dom_sf"/>
</dbReference>
<dbReference type="InterPro" id="IPR002645">
    <property type="entry name" value="STAS_dom"/>
</dbReference>
<dbReference type="Pfam" id="PF01740">
    <property type="entry name" value="STAS"/>
    <property type="match status" value="1"/>
</dbReference>
<dbReference type="InterPro" id="IPR036513">
    <property type="entry name" value="STAS_dom_sf"/>
</dbReference>
<dbReference type="PANTHER" id="PTHR43642:SF1">
    <property type="entry name" value="HYBRID SIGNAL TRANSDUCTION HISTIDINE KINASE G"/>
    <property type="match status" value="1"/>
</dbReference>
<evidence type="ECO:0000313" key="5">
    <source>
        <dbReference type="Proteomes" id="UP000075635"/>
    </source>
</evidence>
<protein>
    <submittedName>
        <fullName evidence="4">Protein kinase</fullName>
    </submittedName>
</protein>
<dbReference type="InterPro" id="IPR008271">
    <property type="entry name" value="Ser/Thr_kinase_AS"/>
</dbReference>
<dbReference type="Gene3D" id="1.10.510.10">
    <property type="entry name" value="Transferase(Phosphotransferase) domain 1"/>
    <property type="match status" value="1"/>
</dbReference>
<dbReference type="SUPFAM" id="SSF52540">
    <property type="entry name" value="P-loop containing nucleoside triphosphate hydrolases"/>
    <property type="match status" value="1"/>
</dbReference>
<evidence type="ECO:0000259" key="3">
    <source>
        <dbReference type="PROSITE" id="PS50801"/>
    </source>
</evidence>
<keyword evidence="4" id="KW-0418">Kinase</keyword>
<dbReference type="Proteomes" id="UP000075635">
    <property type="component" value="Unassembled WGS sequence"/>
</dbReference>
<dbReference type="Gene3D" id="3.30.750.24">
    <property type="entry name" value="STAS domain"/>
    <property type="match status" value="1"/>
</dbReference>
<dbReference type="SMART" id="SM00065">
    <property type="entry name" value="GAF"/>
    <property type="match status" value="1"/>
</dbReference>
<dbReference type="Gene3D" id="3.40.50.300">
    <property type="entry name" value="P-loop containing nucleotide triphosphate hydrolases"/>
    <property type="match status" value="1"/>
</dbReference>
<keyword evidence="4" id="KW-0808">Transferase</keyword>
<dbReference type="InterPro" id="IPR053159">
    <property type="entry name" value="Hybrid_Histidine_Kinase"/>
</dbReference>
<dbReference type="PROSITE" id="PS50011">
    <property type="entry name" value="PROTEIN_KINASE_DOM"/>
    <property type="match status" value="1"/>
</dbReference>
<feature type="coiled-coil region" evidence="1">
    <location>
        <begin position="1483"/>
        <end position="1527"/>
    </location>
</feature>
<name>A0A150RKT9_SORCE</name>
<dbReference type="EMBL" id="JEMB01002496">
    <property type="protein sequence ID" value="KYF80781.1"/>
    <property type="molecule type" value="Genomic_DNA"/>
</dbReference>
<gene>
    <name evidence="4" type="ORF">BE17_45475</name>
</gene>
<sequence>MVELLNHELLDTLHDGSRSSVYLGRKKSTGKMCVIKVARKGVNGTRNVAILKRQYEITRNLDLDGIVRVYDLEVRLDYAALIMEYFAGRSLRAIIDESGEGIGLVRAVRIALQLADTLGAIHERNIIHKDIKPSNIIVNHDVSTSKLTDFSIASLLPGERAAVYDPWSAGEGTLQYISPEQTGRMNRSIDFRSDYYSLGVTLYELTTGRLPFETTDPLELVHHHIAKTPVAPQKLRPDVPEALSKIVMKLLSKTAEERYQSIFGLKADLEACLDMLEGDAPTLDFVPGQKDKPTRLQVSQRLYGRQEEVDALMATFRSVSRPAAGAAPGGQSELVLLTGYSGVGKSAVVSEIHKPIARQGGYFAAGKFDQFTRNVPYSAVIAALREIVRHLLTESKDELADWRTRIAAAVSPNGQVIAEVIPEIELIIGKQPSVPELGSMETRNRFNLTFRNFIGAIALKTRALVLFLDDLQWADTGSLNLISVLLEDPDIHHLLLLGSYRDNEVDDAHPLTMMLSALRASAARVSTITLKPLAREHVNLLVSDSLGSPPDDCLPLSDIVFAKTQGNPFFTIQYLESLCREGHLRFSSTAGAWRWSVADIESMDVADNVVDLMIRRIQGLSEPTQRVLKLAACIGNQFDLRLLSLIHRRDLRATDEALWDALDAGLVVPVDGDYKIARFLDEGDGSSAAFKFLHDRVQQAAYRLLTEDEQQSIHLELGRMMLRETAPASLEERIYDIVMHLNMGAAMIVDRQERNEAARLNLRAGRKARSSTAYGPGVQCLRAAAGFLAADSWETDHDLALAIYTDLVELEYLTTNFDRAEACAQAVVDHARDVLEKLRVYETRIQFCITQNRMNEAIELAMGVLALLEVPLREVPPANVDAARLAQLPSMTDERMQAAIRIMSSVIAAVYLARPALVPAIAFTMVDICTRHGNSPLAAFAYLIYGVVQCFMNRTDDAFALGKLAIDLTRQFGAVELESKIHSTVHVLIYHWKRHLRETLEPMRHAAQVGMDTGDIEYALHGSIHHSLHSFLVGEELAETELRMQHSVLLSLKLNNQYSLYLCSIWKQLVRSLRDPAEENQRLVGSNFDETTMIPCLGQSRTSMFSLHLAKGMQLYYFGHARHAQDCLRVAEEFQDAVGGMAIVVEHNFYYSLSLLADLGRMGHIERDTALAQVETNQSTLEVWARSAPENNRHKHDLVSAELARVNGTVVEAMDLYDRAIEGARKHGYLQQEALACELASSFYRKMGRHEIAQHYMTMAYRGYALWGAAAKCQSLVSAFPHLILEGTPEQSAPVTVTSGHDGAVLDLLSVVKASQAVASEIVFERLLENLMTIVLENVGAQSGVLALMRGDTLFVEAEGTVAPKQAHVLRGAPVDSFSRAPLSIISYVQRTLKSVLLDNAAEEARFSADPYVREKQPKSVICSPILRQGRLVGVLYLENNLSAGVFTKDRFELLGILSSQIAISIENAKLYEGLEREVSARTEELRISNEQLRAVNDRLQVEMAERERLQEERVQMQEEIIQTQRDRLFELSTPFIPITDEIVVMPIIGSIDDKRAAQMIETAMQGVATSSARVVIVDITGVKSVDTSVASRLMSLAQAVGLLGSKAILTGLRPAVAQSLVALGVDLGKIETRANLKAGIAYAMRRTAARLHA</sequence>
<dbReference type="Pfam" id="PF00069">
    <property type="entry name" value="Pkinase"/>
    <property type="match status" value="1"/>
</dbReference>
<dbReference type="Pfam" id="PF01590">
    <property type="entry name" value="GAF"/>
    <property type="match status" value="1"/>
</dbReference>
<dbReference type="SUPFAM" id="SSF55781">
    <property type="entry name" value="GAF domain-like"/>
    <property type="match status" value="1"/>
</dbReference>
<evidence type="ECO:0000256" key="1">
    <source>
        <dbReference type="SAM" id="Coils"/>
    </source>
</evidence>
<dbReference type="Gene3D" id="3.30.200.20">
    <property type="entry name" value="Phosphorylase Kinase, domain 1"/>
    <property type="match status" value="1"/>
</dbReference>
<dbReference type="InterPro" id="IPR029016">
    <property type="entry name" value="GAF-like_dom_sf"/>
</dbReference>
<dbReference type="GO" id="GO:0004672">
    <property type="term" value="F:protein kinase activity"/>
    <property type="evidence" value="ECO:0007669"/>
    <property type="project" value="InterPro"/>
</dbReference>
<proteinExistence type="predicted"/>